<evidence type="ECO:0000313" key="2">
    <source>
        <dbReference type="Proteomes" id="UP000183002"/>
    </source>
</evidence>
<dbReference type="AlphaFoldDB" id="A0A1H8LG23"/>
<dbReference type="EMBL" id="FOCO01000041">
    <property type="protein sequence ID" value="SEO04057.1"/>
    <property type="molecule type" value="Genomic_DNA"/>
</dbReference>
<gene>
    <name evidence="1" type="ORF">SAMN05216227_104133</name>
</gene>
<reference evidence="1 2" key="1">
    <citation type="submission" date="2016-10" db="EMBL/GenBank/DDBJ databases">
        <authorList>
            <person name="de Groot N.N."/>
        </authorList>
    </citation>
    <scope>NUCLEOTIDE SEQUENCE [LARGE SCALE GENOMIC DNA]</scope>
    <source>
        <strain evidence="1 2">CGMCC 1.10836</strain>
    </source>
</reference>
<dbReference type="Gene3D" id="2.60.120.260">
    <property type="entry name" value="Galactose-binding domain-like"/>
    <property type="match status" value="1"/>
</dbReference>
<organism evidence="1 2">
    <name type="scientific">Pseudorhodobacter antarcticus</name>
    <dbReference type="NCBI Taxonomy" id="1077947"/>
    <lineage>
        <taxon>Bacteria</taxon>
        <taxon>Pseudomonadati</taxon>
        <taxon>Pseudomonadota</taxon>
        <taxon>Alphaproteobacteria</taxon>
        <taxon>Rhodobacterales</taxon>
        <taxon>Paracoccaceae</taxon>
        <taxon>Pseudorhodobacter</taxon>
    </lineage>
</organism>
<evidence type="ECO:0000313" key="1">
    <source>
        <dbReference type="EMBL" id="SEO04057.1"/>
    </source>
</evidence>
<name>A0A1H8LG23_9RHOB</name>
<protein>
    <submittedName>
        <fullName evidence="1">Uncharacterized protein</fullName>
    </submittedName>
</protein>
<sequence>MPAPTHFETAPKASDLFNQCGGAELNALSDLDLASVPVIDAGGAEEFTAYIFADNYFELYVNGKLLAVDPVPFTPFNSNVVRFTATRPVTVAVMMVDWEENLGLGSENNQGKAFHAGDGGFVANIQDAKGKTVAITDATWRAQTFYTAPLHDRACLVIDGQARDSSACSTEGVDDGNGFSAAHWVVPADWMMPAFDDSFWPNAVTFTNNTVGVDNKSAFTNFVDVFNTPGADADFIWSSNLVLDNLVLLRTTID</sequence>
<keyword evidence="2" id="KW-1185">Reference proteome</keyword>
<proteinExistence type="predicted"/>
<dbReference type="Proteomes" id="UP000183002">
    <property type="component" value="Unassembled WGS sequence"/>
</dbReference>
<accession>A0A1H8LG23</accession>